<organism evidence="2 3">
    <name type="scientific">Schizophyllum amplum</name>
    <dbReference type="NCBI Taxonomy" id="97359"/>
    <lineage>
        <taxon>Eukaryota</taxon>
        <taxon>Fungi</taxon>
        <taxon>Dikarya</taxon>
        <taxon>Basidiomycota</taxon>
        <taxon>Agaricomycotina</taxon>
        <taxon>Agaricomycetes</taxon>
        <taxon>Agaricomycetidae</taxon>
        <taxon>Agaricales</taxon>
        <taxon>Schizophyllaceae</taxon>
        <taxon>Schizophyllum</taxon>
    </lineage>
</organism>
<feature type="domain" description="Fungal-type protein kinase" evidence="1">
    <location>
        <begin position="267"/>
        <end position="424"/>
    </location>
</feature>
<comment type="caution">
    <text evidence="2">The sequence shown here is derived from an EMBL/GenBank/DDBJ whole genome shotgun (WGS) entry which is preliminary data.</text>
</comment>
<name>A0A550CLS4_9AGAR</name>
<gene>
    <name evidence="2" type="ORF">BD626DRAFT_627772</name>
</gene>
<accession>A0A550CLS4</accession>
<evidence type="ECO:0000259" key="1">
    <source>
        <dbReference type="Pfam" id="PF17667"/>
    </source>
</evidence>
<dbReference type="OrthoDB" id="3271139at2759"/>
<evidence type="ECO:0000313" key="3">
    <source>
        <dbReference type="Proteomes" id="UP000320762"/>
    </source>
</evidence>
<dbReference type="AlphaFoldDB" id="A0A550CLS4"/>
<dbReference type="SUPFAM" id="SSF56112">
    <property type="entry name" value="Protein kinase-like (PK-like)"/>
    <property type="match status" value="1"/>
</dbReference>
<dbReference type="Proteomes" id="UP000320762">
    <property type="component" value="Unassembled WGS sequence"/>
</dbReference>
<dbReference type="Gene3D" id="1.10.510.10">
    <property type="entry name" value="Transferase(Phosphotransferase) domain 1"/>
    <property type="match status" value="1"/>
</dbReference>
<dbReference type="Pfam" id="PF17667">
    <property type="entry name" value="Pkinase_fungal"/>
    <property type="match status" value="2"/>
</dbReference>
<keyword evidence="3" id="KW-1185">Reference proteome</keyword>
<reference evidence="2 3" key="1">
    <citation type="journal article" date="2019" name="New Phytol.">
        <title>Comparative genomics reveals unique wood-decay strategies and fruiting body development in the Schizophyllaceae.</title>
        <authorList>
            <person name="Almasi E."/>
            <person name="Sahu N."/>
            <person name="Krizsan K."/>
            <person name="Balint B."/>
            <person name="Kovacs G.M."/>
            <person name="Kiss B."/>
            <person name="Cseklye J."/>
            <person name="Drula E."/>
            <person name="Henrissat B."/>
            <person name="Nagy I."/>
            <person name="Chovatia M."/>
            <person name="Adam C."/>
            <person name="LaButti K."/>
            <person name="Lipzen A."/>
            <person name="Riley R."/>
            <person name="Grigoriev I.V."/>
            <person name="Nagy L.G."/>
        </authorList>
    </citation>
    <scope>NUCLEOTIDE SEQUENCE [LARGE SCALE GENOMIC DNA]</scope>
    <source>
        <strain evidence="2 3">NL-1724</strain>
    </source>
</reference>
<dbReference type="EMBL" id="VDMD01000004">
    <property type="protein sequence ID" value="TRM65753.1"/>
    <property type="molecule type" value="Genomic_DNA"/>
</dbReference>
<sequence>MNASALNVLLARSSRGIEEFEECALDASFIGAFSTSSGLPQAHPVDVGVIHFWKSNKAEAERLSISSANYALHNDLRRKYIFTVSISGQNMDRVTIHCHSRMFTVASKVFDLHRNADELVQFMLFTKYASTAQLGLDPSLTRIVDGDNNFQYEVKDSSPHKLCRTVSTAMDFSLKTGTSSSAIRTYKALRMTKGADCSIPGDWHSCVLRDYWLGDSNIYALDLPARTGVVLGNLGHATCTTEGYRDKIKKLTTSDCTVLVAEFSTEPYEQKRQTERCTHDITVYAKTSEELNTIEDPAKLFHALSQCVNALDGMRRAGHIHGDMGPENILVSYRTADVSFDTKQLNGEFAVKITGMEYRGMYNNAKRPDLHGNPNFIAVEVAHGAHVFANHTRRSFLRFRHALAYYFFAYNPLHDLESLLWIAVDFVLHHLPLRSPIADSWEKCKFLVKALEEYGVAIFPVLTWRDTVDKMKFYRRGEVLERPCTREDIEDLAAASHGEQSALLQIFHVLEELANTYRAVENTATVSREIFHAYYRDMKCFEPSLFDTNAGIYAWARLVFAQLAMHFAAGHDPVVRVDQVNRDTG</sequence>
<dbReference type="InterPro" id="IPR011009">
    <property type="entry name" value="Kinase-like_dom_sf"/>
</dbReference>
<proteinExistence type="predicted"/>
<protein>
    <recommendedName>
        <fullName evidence="1">Fungal-type protein kinase domain-containing protein</fullName>
    </recommendedName>
</protein>
<evidence type="ECO:0000313" key="2">
    <source>
        <dbReference type="EMBL" id="TRM65753.1"/>
    </source>
</evidence>
<feature type="non-terminal residue" evidence="2">
    <location>
        <position position="585"/>
    </location>
</feature>
<dbReference type="InterPro" id="IPR040976">
    <property type="entry name" value="Pkinase_fungal"/>
</dbReference>
<feature type="domain" description="Fungal-type protein kinase" evidence="1">
    <location>
        <begin position="66"/>
        <end position="156"/>
    </location>
</feature>